<dbReference type="OrthoDB" id="539709at2759"/>
<evidence type="ECO:0000313" key="3">
    <source>
        <dbReference type="EMBL" id="KAE9464735.1"/>
    </source>
</evidence>
<name>A0A6A4M2M2_9ERIC</name>
<feature type="compositionally biased region" description="Low complexity" evidence="1">
    <location>
        <begin position="1"/>
        <end position="11"/>
    </location>
</feature>
<keyword evidence="4" id="KW-1185">Reference proteome</keyword>
<feature type="transmembrane region" description="Helical" evidence="2">
    <location>
        <begin position="133"/>
        <end position="154"/>
    </location>
</feature>
<organism evidence="3 4">
    <name type="scientific">Rhododendron williamsianum</name>
    <dbReference type="NCBI Taxonomy" id="262921"/>
    <lineage>
        <taxon>Eukaryota</taxon>
        <taxon>Viridiplantae</taxon>
        <taxon>Streptophyta</taxon>
        <taxon>Embryophyta</taxon>
        <taxon>Tracheophyta</taxon>
        <taxon>Spermatophyta</taxon>
        <taxon>Magnoliopsida</taxon>
        <taxon>eudicotyledons</taxon>
        <taxon>Gunneridae</taxon>
        <taxon>Pentapetalae</taxon>
        <taxon>asterids</taxon>
        <taxon>Ericales</taxon>
        <taxon>Ericaceae</taxon>
        <taxon>Ericoideae</taxon>
        <taxon>Rhodoreae</taxon>
        <taxon>Rhododendron</taxon>
    </lineage>
</organism>
<gene>
    <name evidence="3" type="ORF">C3L33_03389</name>
</gene>
<accession>A0A6A4M2M2</accession>
<evidence type="ECO:0000256" key="2">
    <source>
        <dbReference type="SAM" id="Phobius"/>
    </source>
</evidence>
<sequence length="347" mass="38277">MRKLNPVNTAPSPSPSPSPSLTNSHPNPTGPSFFPPIPIADSAFDVATLSLISSLLLLSLLSLSSIFYLRLKSRTSHHLQNFNSLWFARLLFVLFVSLWSLAEILRLPFLYRHNVFPFLPYLTLPLQSVICKIHIVFSLGFLQPGFLTTLLFLLNASIKKRSPLCPIGIILLACFPVAILQMFFVFFEPFDDKLPNVFYTSSVLSTDGEVLLCRYPLFSTVVFAGFGIGYSFAFLFSYWRVVSLVINKGTRARIHVLAFSVLICLPIQVLFLALSSFWLPESPVYGGVMLGMFFSVLSCAAVGEGILVIRPIADALAAGGDCSAWKPVSVRWSRPAEEGRRETGGGG</sequence>
<dbReference type="AlphaFoldDB" id="A0A6A4M2M2"/>
<reference evidence="3 4" key="1">
    <citation type="journal article" date="2019" name="Genome Biol. Evol.">
        <title>The Rhododendron genome and chromosomal organization provide insight into shared whole-genome duplications across the heath family (Ericaceae).</title>
        <authorList>
            <person name="Soza V.L."/>
            <person name="Lindsley D."/>
            <person name="Waalkes A."/>
            <person name="Ramage E."/>
            <person name="Patwardhan R.P."/>
            <person name="Burton J.N."/>
            <person name="Adey A."/>
            <person name="Kumar A."/>
            <person name="Qiu R."/>
            <person name="Shendure J."/>
            <person name="Hall B."/>
        </authorList>
    </citation>
    <scope>NUCLEOTIDE SEQUENCE [LARGE SCALE GENOMIC DNA]</scope>
    <source>
        <strain evidence="3">RSF 1966-606</strain>
    </source>
</reference>
<evidence type="ECO:0008006" key="5">
    <source>
        <dbReference type="Google" id="ProtNLM"/>
    </source>
</evidence>
<protein>
    <recommendedName>
        <fullName evidence="5">THH1/TOM1/TOM3 domain-containing protein</fullName>
    </recommendedName>
</protein>
<dbReference type="Proteomes" id="UP000428333">
    <property type="component" value="Linkage Group LG02"/>
</dbReference>
<feature type="transmembrane region" description="Helical" evidence="2">
    <location>
        <begin position="254"/>
        <end position="278"/>
    </location>
</feature>
<feature type="non-terminal residue" evidence="3">
    <location>
        <position position="1"/>
    </location>
</feature>
<keyword evidence="2" id="KW-0472">Membrane</keyword>
<dbReference type="PANTHER" id="PTHR34116">
    <property type="entry name" value="PLASMINOGEN ACTIVATOR INHIBITOR"/>
    <property type="match status" value="1"/>
</dbReference>
<feature type="transmembrane region" description="Helical" evidence="2">
    <location>
        <begin position="217"/>
        <end position="242"/>
    </location>
</feature>
<dbReference type="EMBL" id="QEFC01000327">
    <property type="protein sequence ID" value="KAE9464735.1"/>
    <property type="molecule type" value="Genomic_DNA"/>
</dbReference>
<comment type="caution">
    <text evidence="3">The sequence shown here is derived from an EMBL/GenBank/DDBJ whole genome shotgun (WGS) entry which is preliminary data.</text>
</comment>
<evidence type="ECO:0000313" key="4">
    <source>
        <dbReference type="Proteomes" id="UP000428333"/>
    </source>
</evidence>
<feature type="transmembrane region" description="Helical" evidence="2">
    <location>
        <begin position="46"/>
        <end position="69"/>
    </location>
</feature>
<keyword evidence="2" id="KW-0812">Transmembrane</keyword>
<proteinExistence type="predicted"/>
<feature type="transmembrane region" description="Helical" evidence="2">
    <location>
        <begin position="284"/>
        <end position="309"/>
    </location>
</feature>
<feature type="transmembrane region" description="Helical" evidence="2">
    <location>
        <begin position="90"/>
        <end position="113"/>
    </location>
</feature>
<feature type="transmembrane region" description="Helical" evidence="2">
    <location>
        <begin position="166"/>
        <end position="187"/>
    </location>
</feature>
<dbReference type="PANTHER" id="PTHR34116:SF9">
    <property type="entry name" value="OS08G0346600 PROTEIN"/>
    <property type="match status" value="1"/>
</dbReference>
<keyword evidence="2" id="KW-1133">Transmembrane helix</keyword>
<evidence type="ECO:0000256" key="1">
    <source>
        <dbReference type="SAM" id="MobiDB-lite"/>
    </source>
</evidence>
<feature type="region of interest" description="Disordered" evidence="1">
    <location>
        <begin position="1"/>
        <end position="25"/>
    </location>
</feature>